<keyword evidence="4" id="KW-1185">Reference proteome</keyword>
<feature type="region of interest" description="Disordered" evidence="1">
    <location>
        <begin position="59"/>
        <end position="92"/>
    </location>
</feature>
<evidence type="ECO:0000313" key="4">
    <source>
        <dbReference type="Proteomes" id="UP000597656"/>
    </source>
</evidence>
<reference evidence="4" key="1">
    <citation type="journal article" date="2019" name="Int. J. Syst. Evol. Microbiol.">
        <title>The Global Catalogue of Microorganisms (GCM) 10K type strain sequencing project: providing services to taxonomists for standard genome sequencing and annotation.</title>
        <authorList>
            <consortium name="The Broad Institute Genomics Platform"/>
            <consortium name="The Broad Institute Genome Sequencing Center for Infectious Disease"/>
            <person name="Wu L."/>
            <person name="Ma J."/>
        </authorList>
    </citation>
    <scope>NUCLEOTIDE SEQUENCE [LARGE SCALE GENOMIC DNA]</scope>
    <source>
        <strain evidence="4">CGMCC 4.7319</strain>
    </source>
</reference>
<dbReference type="RefSeq" id="WP_229694155.1">
    <property type="nucleotide sequence ID" value="NZ_BMNC01000019.1"/>
</dbReference>
<evidence type="ECO:0008006" key="5">
    <source>
        <dbReference type="Google" id="ProtNLM"/>
    </source>
</evidence>
<name>A0ABQ2ISV5_9PSEU</name>
<dbReference type="Proteomes" id="UP000597656">
    <property type="component" value="Unassembled WGS sequence"/>
</dbReference>
<accession>A0ABQ2ISV5</accession>
<keyword evidence="2" id="KW-0812">Transmembrane</keyword>
<feature type="compositionally biased region" description="Basic and acidic residues" evidence="1">
    <location>
        <begin position="77"/>
        <end position="90"/>
    </location>
</feature>
<proteinExistence type="predicted"/>
<evidence type="ECO:0000256" key="2">
    <source>
        <dbReference type="SAM" id="Phobius"/>
    </source>
</evidence>
<organism evidence="3 4">
    <name type="scientific">Lentzea pudingi</name>
    <dbReference type="NCBI Taxonomy" id="1789439"/>
    <lineage>
        <taxon>Bacteria</taxon>
        <taxon>Bacillati</taxon>
        <taxon>Actinomycetota</taxon>
        <taxon>Actinomycetes</taxon>
        <taxon>Pseudonocardiales</taxon>
        <taxon>Pseudonocardiaceae</taxon>
        <taxon>Lentzea</taxon>
    </lineage>
</organism>
<gene>
    <name evidence="3" type="ORF">GCM10011609_77440</name>
</gene>
<feature type="transmembrane region" description="Helical" evidence="2">
    <location>
        <begin position="21"/>
        <end position="41"/>
    </location>
</feature>
<sequence length="236" mass="24113">MEFRTINGRRVPIKGGGKSGAVVAAGVLALGLAGGTGGLTLGGGSSLVSEVGAGAQNAAQGVGSGSGSGGSAQIKASKSEGQKSARKGDSEAAWQRLGVKQLKRTVRQQAECVAVSFGQIRDFFTRTRCTSLDRALFLVGDGTGNTAVLSVAWVGLASARDADKFESVMKIHGSGDIQPLGSAMLGLADIRFTGENYGSDRNGKTVTIAETELVSGHLDRDTLDAIAEVSAYLPRI</sequence>
<comment type="caution">
    <text evidence="3">The sequence shown here is derived from an EMBL/GenBank/DDBJ whole genome shotgun (WGS) entry which is preliminary data.</text>
</comment>
<evidence type="ECO:0000256" key="1">
    <source>
        <dbReference type="SAM" id="MobiDB-lite"/>
    </source>
</evidence>
<dbReference type="EMBL" id="BMNC01000019">
    <property type="protein sequence ID" value="GGN24139.1"/>
    <property type="molecule type" value="Genomic_DNA"/>
</dbReference>
<keyword evidence="2" id="KW-0472">Membrane</keyword>
<keyword evidence="2" id="KW-1133">Transmembrane helix</keyword>
<protein>
    <recommendedName>
        <fullName evidence="5">Secreted protein</fullName>
    </recommendedName>
</protein>
<evidence type="ECO:0000313" key="3">
    <source>
        <dbReference type="EMBL" id="GGN24139.1"/>
    </source>
</evidence>